<organism evidence="1">
    <name type="scientific">Anopheles darlingi</name>
    <name type="common">Mosquito</name>
    <dbReference type="NCBI Taxonomy" id="43151"/>
    <lineage>
        <taxon>Eukaryota</taxon>
        <taxon>Metazoa</taxon>
        <taxon>Ecdysozoa</taxon>
        <taxon>Arthropoda</taxon>
        <taxon>Hexapoda</taxon>
        <taxon>Insecta</taxon>
        <taxon>Pterygota</taxon>
        <taxon>Neoptera</taxon>
        <taxon>Endopterygota</taxon>
        <taxon>Diptera</taxon>
        <taxon>Nematocera</taxon>
        <taxon>Culicoidea</taxon>
        <taxon>Culicidae</taxon>
        <taxon>Anophelinae</taxon>
        <taxon>Anopheles</taxon>
    </lineage>
</organism>
<accession>A0A2M4D9Q2</accession>
<name>A0A2M4D9Q2_ANODA</name>
<protein>
    <submittedName>
        <fullName evidence="1">Putative secreted protein</fullName>
    </submittedName>
</protein>
<evidence type="ECO:0000313" key="1">
    <source>
        <dbReference type="EMBL" id="MBW74312.1"/>
    </source>
</evidence>
<dbReference type="EMBL" id="GGFL01010134">
    <property type="protein sequence ID" value="MBW74312.1"/>
    <property type="molecule type" value="Transcribed_RNA"/>
</dbReference>
<reference evidence="1" key="1">
    <citation type="submission" date="2018-01" db="EMBL/GenBank/DDBJ databases">
        <title>An insight into the sialome of Amazonian anophelines.</title>
        <authorList>
            <person name="Ribeiro J.M."/>
            <person name="Scarpassa V."/>
            <person name="Calvo E."/>
        </authorList>
    </citation>
    <scope>NUCLEOTIDE SEQUENCE</scope>
</reference>
<dbReference type="AlphaFoldDB" id="A0A2M4D9Q2"/>
<sequence>MCVCWRGEGGERIVLFFVFLNVCSTTTSPLRGLRRFEHTLLNVPPYRCSMYGGLSRISRNDAFMLTQFEPRKCRECD</sequence>
<proteinExistence type="predicted"/>